<dbReference type="GO" id="GO:0070740">
    <property type="term" value="F:tubulin-glutamic acid ligase activity"/>
    <property type="evidence" value="ECO:0007669"/>
    <property type="project" value="TreeGrafter"/>
</dbReference>
<dbReference type="PROSITE" id="PS51221">
    <property type="entry name" value="TTL"/>
    <property type="match status" value="1"/>
</dbReference>
<sequence length="580" mass="67105">MSIPTTRRRAAFLNNSSNASSAGSRGAQYEDDRDGEFYRQQRHHHHGDVAKPIFVGKISTFANRYTPSLISRYINPTALVVAVAMLISHVTIGSAVYLYAKNGSFFCPVDLVEYINWSGSATLYQGALSFRSKGPYPYDSLVRIQPSSVPKKMEPVPESHRKTFYYDGQKRSQPIARAYRSRGWTQVDKPQQAQWIYTYDSNRPWGETLKPWQRFNMLPFYQKWNTKDQFTYYYKQFQRAHPERAPSQYVPETFMLSETVEDVMEFQKKLESGGYKYPWVLKAGSVNQGRGITMIAPSSKELAELPKKALYMLQKQADGGDAEEDGDWEDMIVQSYICNEMTWERRKFDVRMYWLVASIDPLIVLYHDGYVRIGNSDYSEEDFSNTRAHLTTHTFLGAEGKATFDQFEEMITTYWESKNNRMGSTIGRSYPWPAKSPVEHVRNQFKDAIAEMIEVYQKEAFDIPDGQTITAENAFSLYCADFILDNDLDVWFIEPQNGCGLDEDYYFRLEMHGSLFNGMTDIMEEIWHKQEQGLPIMPLQNVGNYQILYGDGLIYRYEGYQRSNNKASCSATAKKKRVKK</sequence>
<evidence type="ECO:0000256" key="3">
    <source>
        <dbReference type="ARBA" id="ARBA00022840"/>
    </source>
</evidence>
<dbReference type="InterPro" id="IPR004344">
    <property type="entry name" value="TTL/TTLL_fam"/>
</dbReference>
<keyword evidence="1 5" id="KW-0436">Ligase</keyword>
<name>A0A9K3P9S8_9STRA</name>
<dbReference type="GO" id="GO:0015631">
    <property type="term" value="F:tubulin binding"/>
    <property type="evidence" value="ECO:0007669"/>
    <property type="project" value="TreeGrafter"/>
</dbReference>
<comment type="caution">
    <text evidence="5">The sequence shown here is derived from an EMBL/GenBank/DDBJ whole genome shotgun (WGS) entry which is preliminary data.</text>
</comment>
<dbReference type="OrthoDB" id="41815at2759"/>
<evidence type="ECO:0000313" key="7">
    <source>
        <dbReference type="Proteomes" id="UP000693970"/>
    </source>
</evidence>
<keyword evidence="4" id="KW-1133">Transmembrane helix</keyword>
<dbReference type="EMBL" id="JAGRRH010000031">
    <property type="protein sequence ID" value="KAG7339703.1"/>
    <property type="molecule type" value="Genomic_DNA"/>
</dbReference>
<keyword evidence="2" id="KW-0547">Nucleotide-binding</keyword>
<dbReference type="GO" id="GO:0000226">
    <property type="term" value="P:microtubule cytoskeleton organization"/>
    <property type="evidence" value="ECO:0007669"/>
    <property type="project" value="TreeGrafter"/>
</dbReference>
<dbReference type="Pfam" id="PF03133">
    <property type="entry name" value="TTL"/>
    <property type="match status" value="1"/>
</dbReference>
<reference evidence="5" key="1">
    <citation type="journal article" date="2021" name="Sci. Rep.">
        <title>Diploid genomic architecture of Nitzschia inconspicua, an elite biomass production diatom.</title>
        <authorList>
            <person name="Oliver A."/>
            <person name="Podell S."/>
            <person name="Pinowska A."/>
            <person name="Traller J.C."/>
            <person name="Smith S.R."/>
            <person name="McClure R."/>
            <person name="Beliaev A."/>
            <person name="Bohutskyi P."/>
            <person name="Hill E.A."/>
            <person name="Rabines A."/>
            <person name="Zheng H."/>
            <person name="Allen L.Z."/>
            <person name="Kuo A."/>
            <person name="Grigoriev I.V."/>
            <person name="Allen A.E."/>
            <person name="Hazlebeck D."/>
            <person name="Allen E.E."/>
        </authorList>
    </citation>
    <scope>NUCLEOTIDE SEQUENCE</scope>
    <source>
        <strain evidence="5">Hildebrandi</strain>
    </source>
</reference>
<dbReference type="PANTHER" id="PTHR12241">
    <property type="entry name" value="TUBULIN POLYGLUTAMYLASE"/>
    <property type="match status" value="1"/>
</dbReference>
<accession>A0A9K3P9S8</accession>
<keyword evidence="7" id="KW-1185">Reference proteome</keyword>
<keyword evidence="4" id="KW-0812">Transmembrane</keyword>
<reference evidence="5" key="2">
    <citation type="submission" date="2021-04" db="EMBL/GenBank/DDBJ databases">
        <authorList>
            <person name="Podell S."/>
        </authorList>
    </citation>
    <scope>NUCLEOTIDE SEQUENCE</scope>
    <source>
        <strain evidence="5">Hildebrandi</strain>
    </source>
</reference>
<protein>
    <submittedName>
        <fullName evidence="5">Tubulin-tyrosine ligase family protein</fullName>
    </submittedName>
</protein>
<dbReference type="GO" id="GO:0036064">
    <property type="term" value="C:ciliary basal body"/>
    <property type="evidence" value="ECO:0007669"/>
    <property type="project" value="TreeGrafter"/>
</dbReference>
<dbReference type="Proteomes" id="UP000693970">
    <property type="component" value="Unassembled WGS sequence"/>
</dbReference>
<feature type="transmembrane region" description="Helical" evidence="4">
    <location>
        <begin position="78"/>
        <end position="100"/>
    </location>
</feature>
<evidence type="ECO:0000313" key="6">
    <source>
        <dbReference type="EMBL" id="KAG7362368.1"/>
    </source>
</evidence>
<keyword evidence="3" id="KW-0067">ATP-binding</keyword>
<organism evidence="5 7">
    <name type="scientific">Nitzschia inconspicua</name>
    <dbReference type="NCBI Taxonomy" id="303405"/>
    <lineage>
        <taxon>Eukaryota</taxon>
        <taxon>Sar</taxon>
        <taxon>Stramenopiles</taxon>
        <taxon>Ochrophyta</taxon>
        <taxon>Bacillariophyta</taxon>
        <taxon>Bacillariophyceae</taxon>
        <taxon>Bacillariophycidae</taxon>
        <taxon>Bacillariales</taxon>
        <taxon>Bacillariaceae</taxon>
        <taxon>Nitzschia</taxon>
    </lineage>
</organism>
<evidence type="ECO:0000256" key="4">
    <source>
        <dbReference type="SAM" id="Phobius"/>
    </source>
</evidence>
<evidence type="ECO:0000256" key="1">
    <source>
        <dbReference type="ARBA" id="ARBA00022598"/>
    </source>
</evidence>
<keyword evidence="4" id="KW-0472">Membrane</keyword>
<proteinExistence type="predicted"/>
<dbReference type="AlphaFoldDB" id="A0A9K3P9S8"/>
<gene>
    <name evidence="5" type="ORF">IV203_024742</name>
    <name evidence="6" type="ORF">IV203_025252</name>
</gene>
<evidence type="ECO:0000256" key="2">
    <source>
        <dbReference type="ARBA" id="ARBA00022741"/>
    </source>
</evidence>
<dbReference type="EMBL" id="JAGRRH010000011">
    <property type="protein sequence ID" value="KAG7362368.1"/>
    <property type="molecule type" value="Genomic_DNA"/>
</dbReference>
<evidence type="ECO:0000313" key="5">
    <source>
        <dbReference type="EMBL" id="KAG7339703.1"/>
    </source>
</evidence>
<dbReference type="GO" id="GO:0005524">
    <property type="term" value="F:ATP binding"/>
    <property type="evidence" value="ECO:0007669"/>
    <property type="project" value="UniProtKB-KW"/>
</dbReference>